<evidence type="ECO:0000259" key="3">
    <source>
        <dbReference type="PROSITE" id="PS51123"/>
    </source>
</evidence>
<keyword evidence="5" id="KW-1185">Reference proteome</keyword>
<evidence type="ECO:0000313" key="5">
    <source>
        <dbReference type="Proteomes" id="UP000502756"/>
    </source>
</evidence>
<name>A0A6M5YAC7_9BACT</name>
<keyword evidence="2" id="KW-1133">Transmembrane helix</keyword>
<evidence type="ECO:0000256" key="2">
    <source>
        <dbReference type="SAM" id="Phobius"/>
    </source>
</evidence>
<protein>
    <submittedName>
        <fullName evidence="4">OmpA family protein</fullName>
    </submittedName>
</protein>
<dbReference type="Gene3D" id="3.30.1330.60">
    <property type="entry name" value="OmpA-like domain"/>
    <property type="match status" value="2"/>
</dbReference>
<proteinExistence type="predicted"/>
<organism evidence="4 5">
    <name type="scientific">Spirosoma taeanense</name>
    <dbReference type="NCBI Taxonomy" id="2735870"/>
    <lineage>
        <taxon>Bacteria</taxon>
        <taxon>Pseudomonadati</taxon>
        <taxon>Bacteroidota</taxon>
        <taxon>Cytophagia</taxon>
        <taxon>Cytophagales</taxon>
        <taxon>Cytophagaceae</taxon>
        <taxon>Spirosoma</taxon>
    </lineage>
</organism>
<feature type="transmembrane region" description="Helical" evidence="2">
    <location>
        <begin position="7"/>
        <end position="24"/>
    </location>
</feature>
<dbReference type="AlphaFoldDB" id="A0A6M5YAC7"/>
<dbReference type="CDD" id="cd07185">
    <property type="entry name" value="OmpA_C-like"/>
    <property type="match status" value="1"/>
</dbReference>
<dbReference type="PANTHER" id="PTHR30329">
    <property type="entry name" value="STATOR ELEMENT OF FLAGELLAR MOTOR COMPLEX"/>
    <property type="match status" value="1"/>
</dbReference>
<feature type="domain" description="OmpA-like" evidence="3">
    <location>
        <begin position="226"/>
        <end position="342"/>
    </location>
</feature>
<dbReference type="PANTHER" id="PTHR30329:SF21">
    <property type="entry name" value="LIPOPROTEIN YIAD-RELATED"/>
    <property type="match status" value="1"/>
</dbReference>
<keyword evidence="2" id="KW-0812">Transmembrane</keyword>
<dbReference type="EMBL" id="CP053435">
    <property type="protein sequence ID" value="QJW90230.1"/>
    <property type="molecule type" value="Genomic_DNA"/>
</dbReference>
<evidence type="ECO:0000256" key="1">
    <source>
        <dbReference type="PROSITE-ProRule" id="PRU00473"/>
    </source>
</evidence>
<dbReference type="PROSITE" id="PS51123">
    <property type="entry name" value="OMPA_2"/>
    <property type="match status" value="1"/>
</dbReference>
<evidence type="ECO:0000313" key="4">
    <source>
        <dbReference type="EMBL" id="QJW90230.1"/>
    </source>
</evidence>
<accession>A0A6M5YAC7</accession>
<sequence>MFTSKTPWVILLVLWMIGSIWWHVCRIKQVCPDDALPTSETAAADLPPAVGPEGLLIADSDRFLLTLPGNFAFARSGALAGMNRLGGSLDSLTSYLKANPDRVLTIIGYFTTAETNSTPFASLGLARAEGLKQYFVQHGVPAASLLTKGVEQSDLMFTPQGDSLYGGLAFTFASPAPADSAATDTTSRTSPAVATTTVATTIATASAPVSETAALPTTEEGLAAAEKFTSVFEPIDLYFPLSGATYIRTPETQKFFDEAAKYLAKNRTKKLLITGHTDNSGPDEVNLRLSRDRANQVKAQLRKSGIESGQITVDAKGETQPKADNATFAGRKANRRVTVVVH</sequence>
<dbReference type="InterPro" id="IPR050330">
    <property type="entry name" value="Bact_OuterMem_StrucFunc"/>
</dbReference>
<dbReference type="Proteomes" id="UP000502756">
    <property type="component" value="Chromosome"/>
</dbReference>
<dbReference type="InterPro" id="IPR006665">
    <property type="entry name" value="OmpA-like"/>
</dbReference>
<dbReference type="SUPFAM" id="SSF103088">
    <property type="entry name" value="OmpA-like"/>
    <property type="match status" value="2"/>
</dbReference>
<gene>
    <name evidence="4" type="ORF">HNV11_13010</name>
</gene>
<keyword evidence="1 2" id="KW-0472">Membrane</keyword>
<dbReference type="Pfam" id="PF00691">
    <property type="entry name" value="OmpA"/>
    <property type="match status" value="2"/>
</dbReference>
<dbReference type="GO" id="GO:0016020">
    <property type="term" value="C:membrane"/>
    <property type="evidence" value="ECO:0007669"/>
    <property type="project" value="UniProtKB-UniRule"/>
</dbReference>
<dbReference type="InterPro" id="IPR036737">
    <property type="entry name" value="OmpA-like_sf"/>
</dbReference>
<dbReference type="KEGG" id="stae:HNV11_13010"/>
<reference evidence="4 5" key="1">
    <citation type="submission" date="2020-05" db="EMBL/GenBank/DDBJ databases">
        <title>Genome sequencing of Spirosoma sp. TS118.</title>
        <authorList>
            <person name="Lee J.-H."/>
            <person name="Jeong S."/>
            <person name="Zhao L."/>
            <person name="Jung J.-H."/>
            <person name="Kim M.-K."/>
            <person name="Lim S."/>
        </authorList>
    </citation>
    <scope>NUCLEOTIDE SEQUENCE [LARGE SCALE GENOMIC DNA]</scope>
    <source>
        <strain evidence="4 5">TS118</strain>
    </source>
</reference>
<dbReference type="RefSeq" id="WP_171740075.1">
    <property type="nucleotide sequence ID" value="NZ_CP053435.1"/>
</dbReference>